<proteinExistence type="predicted"/>
<keyword evidence="2" id="KW-1185">Reference proteome</keyword>
<accession>A0A0V0YQ75</accession>
<comment type="caution">
    <text evidence="1">The sequence shown here is derived from an EMBL/GenBank/DDBJ whole genome shotgun (WGS) entry which is preliminary data.</text>
</comment>
<evidence type="ECO:0000313" key="1">
    <source>
        <dbReference type="EMBL" id="KRY02326.1"/>
    </source>
</evidence>
<sequence length="35" mass="4220">MKYVSYLNSFQMIVGERCAANEQWRFNAMTDEEEQ</sequence>
<protein>
    <submittedName>
        <fullName evidence="1">Uncharacterized protein</fullName>
    </submittedName>
</protein>
<dbReference type="EMBL" id="JYDQ01003963">
    <property type="protein sequence ID" value="KRY02326.1"/>
    <property type="molecule type" value="Genomic_DNA"/>
</dbReference>
<name>A0A0V0YQ75_9BILA</name>
<organism evidence="1 2">
    <name type="scientific">Trichinella patagoniensis</name>
    <dbReference type="NCBI Taxonomy" id="990121"/>
    <lineage>
        <taxon>Eukaryota</taxon>
        <taxon>Metazoa</taxon>
        <taxon>Ecdysozoa</taxon>
        <taxon>Nematoda</taxon>
        <taxon>Enoplea</taxon>
        <taxon>Dorylaimia</taxon>
        <taxon>Trichinellida</taxon>
        <taxon>Trichinellidae</taxon>
        <taxon>Trichinella</taxon>
    </lineage>
</organism>
<dbReference type="Proteomes" id="UP000054783">
    <property type="component" value="Unassembled WGS sequence"/>
</dbReference>
<gene>
    <name evidence="1" type="ORF">T12_11841</name>
</gene>
<reference evidence="1 2" key="1">
    <citation type="submission" date="2015-01" db="EMBL/GenBank/DDBJ databases">
        <title>Evolution of Trichinella species and genotypes.</title>
        <authorList>
            <person name="Korhonen P.K."/>
            <person name="Edoardo P."/>
            <person name="Giuseppe L.R."/>
            <person name="Gasser R.B."/>
        </authorList>
    </citation>
    <scope>NUCLEOTIDE SEQUENCE [LARGE SCALE GENOMIC DNA]</scope>
    <source>
        <strain evidence="1">ISS2496</strain>
    </source>
</reference>
<evidence type="ECO:0000313" key="2">
    <source>
        <dbReference type="Proteomes" id="UP000054783"/>
    </source>
</evidence>
<dbReference type="AlphaFoldDB" id="A0A0V0YQ75"/>